<dbReference type="EMBL" id="BGZK01000318">
    <property type="protein sequence ID" value="GBP36421.1"/>
    <property type="molecule type" value="Genomic_DNA"/>
</dbReference>
<evidence type="ECO:0000313" key="2">
    <source>
        <dbReference type="Proteomes" id="UP000299102"/>
    </source>
</evidence>
<sequence>MPSGQVIGYVLLHEVTHGIISHDNGGPSRGRKALEALNGSRRVNQRSSASGPVCRALHTLTTPTEGTFFDVREARRCLEVDDIPRPRGGCKTKCRKPAGLESRSVFRNTTGGREIR</sequence>
<name>A0A4C1VC41_EUMVA</name>
<protein>
    <submittedName>
        <fullName evidence="1">Uncharacterized protein</fullName>
    </submittedName>
</protein>
<comment type="caution">
    <text evidence="1">The sequence shown here is derived from an EMBL/GenBank/DDBJ whole genome shotgun (WGS) entry which is preliminary data.</text>
</comment>
<dbReference type="AlphaFoldDB" id="A0A4C1VC41"/>
<keyword evidence="2" id="KW-1185">Reference proteome</keyword>
<dbReference type="Proteomes" id="UP000299102">
    <property type="component" value="Unassembled WGS sequence"/>
</dbReference>
<accession>A0A4C1VC41</accession>
<reference evidence="1 2" key="1">
    <citation type="journal article" date="2019" name="Commun. Biol.">
        <title>The bagworm genome reveals a unique fibroin gene that provides high tensile strength.</title>
        <authorList>
            <person name="Kono N."/>
            <person name="Nakamura H."/>
            <person name="Ohtoshi R."/>
            <person name="Tomita M."/>
            <person name="Numata K."/>
            <person name="Arakawa K."/>
        </authorList>
    </citation>
    <scope>NUCLEOTIDE SEQUENCE [LARGE SCALE GENOMIC DNA]</scope>
</reference>
<gene>
    <name evidence="1" type="ORF">EVAR_88000_1</name>
</gene>
<organism evidence="1 2">
    <name type="scientific">Eumeta variegata</name>
    <name type="common">Bagworm moth</name>
    <name type="synonym">Eumeta japonica</name>
    <dbReference type="NCBI Taxonomy" id="151549"/>
    <lineage>
        <taxon>Eukaryota</taxon>
        <taxon>Metazoa</taxon>
        <taxon>Ecdysozoa</taxon>
        <taxon>Arthropoda</taxon>
        <taxon>Hexapoda</taxon>
        <taxon>Insecta</taxon>
        <taxon>Pterygota</taxon>
        <taxon>Neoptera</taxon>
        <taxon>Endopterygota</taxon>
        <taxon>Lepidoptera</taxon>
        <taxon>Glossata</taxon>
        <taxon>Ditrysia</taxon>
        <taxon>Tineoidea</taxon>
        <taxon>Psychidae</taxon>
        <taxon>Oiketicinae</taxon>
        <taxon>Eumeta</taxon>
    </lineage>
</organism>
<proteinExistence type="predicted"/>
<evidence type="ECO:0000313" key="1">
    <source>
        <dbReference type="EMBL" id="GBP36421.1"/>
    </source>
</evidence>